<organism evidence="5 6">
    <name type="scientific">Xenorhabdus japonica</name>
    <dbReference type="NCBI Taxonomy" id="53341"/>
    <lineage>
        <taxon>Bacteria</taxon>
        <taxon>Pseudomonadati</taxon>
        <taxon>Pseudomonadota</taxon>
        <taxon>Gammaproteobacteria</taxon>
        <taxon>Enterobacterales</taxon>
        <taxon>Morganellaceae</taxon>
        <taxon>Xenorhabdus</taxon>
    </lineage>
</organism>
<dbReference type="GO" id="GO:0030145">
    <property type="term" value="F:manganese ion binding"/>
    <property type="evidence" value="ECO:0007669"/>
    <property type="project" value="TreeGrafter"/>
</dbReference>
<dbReference type="STRING" id="53341.SAMN05421579_12034"/>
<dbReference type="EMBL" id="FOVO01000020">
    <property type="protein sequence ID" value="SFN75824.1"/>
    <property type="molecule type" value="Genomic_DNA"/>
</dbReference>
<keyword evidence="3" id="KW-0464">Manganese</keyword>
<dbReference type="Pfam" id="PF00491">
    <property type="entry name" value="Arginase"/>
    <property type="match status" value="1"/>
</dbReference>
<dbReference type="GO" id="GO:0005829">
    <property type="term" value="C:cytosol"/>
    <property type="evidence" value="ECO:0007669"/>
    <property type="project" value="TreeGrafter"/>
</dbReference>
<gene>
    <name evidence="5" type="ORF">SAMN05421579_12034</name>
</gene>
<evidence type="ECO:0000256" key="2">
    <source>
        <dbReference type="ARBA" id="ARBA00022801"/>
    </source>
</evidence>
<dbReference type="PANTHER" id="PTHR43782">
    <property type="entry name" value="ARGINASE"/>
    <property type="match status" value="1"/>
</dbReference>
<sequence length="273" mass="29589">MIDLIVSQGRVADRAARMIEGAARTAKALEKRYGTQSYFIGKSAPPANDDWSISLPQAKETLVELRQAIETSIKGNNRTVMLANTCSASLASLPIVAREHPEAVVLWIDAHGDFNTPETTKSGYLGGMVLSAACGLWDSGHGSGLCSEQVILVGARDIDPAEYELLQKAGVRIIPPTEATPRNILNAIDGSPVWIHIDWDVLEPGFLPADYTVPNGMLPSQIQTIFEEIPLEQILGIELAEFNASTDEESNEKALAIILDIVAPVFKMLERAK</sequence>
<proteinExistence type="inferred from homology"/>
<dbReference type="Proteomes" id="UP000199011">
    <property type="component" value="Unassembled WGS sequence"/>
</dbReference>
<protein>
    <submittedName>
        <fullName evidence="5">Arginase/Nomega-hydroxy-L-arginine amidinohydrolase</fullName>
    </submittedName>
</protein>
<comment type="similarity">
    <text evidence="4">Belongs to the arginase family.</text>
</comment>
<evidence type="ECO:0000313" key="5">
    <source>
        <dbReference type="EMBL" id="SFN75824.1"/>
    </source>
</evidence>
<dbReference type="InterPro" id="IPR006035">
    <property type="entry name" value="Ureohydrolase"/>
</dbReference>
<accession>A0A1I5BLZ9</accession>
<keyword evidence="6" id="KW-1185">Reference proteome</keyword>
<dbReference type="PRINTS" id="PR00116">
    <property type="entry name" value="ARGINASE"/>
</dbReference>
<keyword evidence="2 5" id="KW-0378">Hydrolase</keyword>
<evidence type="ECO:0000313" key="6">
    <source>
        <dbReference type="Proteomes" id="UP000199011"/>
    </source>
</evidence>
<dbReference type="AlphaFoldDB" id="A0A1I5BLZ9"/>
<dbReference type="CDD" id="cd09999">
    <property type="entry name" value="Arginase-like_1"/>
    <property type="match status" value="1"/>
</dbReference>
<evidence type="ECO:0000256" key="4">
    <source>
        <dbReference type="PROSITE-ProRule" id="PRU00742"/>
    </source>
</evidence>
<dbReference type="SUPFAM" id="SSF52768">
    <property type="entry name" value="Arginase/deacetylase"/>
    <property type="match status" value="1"/>
</dbReference>
<reference evidence="6" key="1">
    <citation type="submission" date="2016-10" db="EMBL/GenBank/DDBJ databases">
        <authorList>
            <person name="Varghese N."/>
            <person name="Submissions S."/>
        </authorList>
    </citation>
    <scope>NUCLEOTIDE SEQUENCE [LARGE SCALE GENOMIC DNA]</scope>
    <source>
        <strain evidence="6">DSM 16522</strain>
    </source>
</reference>
<dbReference type="GO" id="GO:0004053">
    <property type="term" value="F:arginase activity"/>
    <property type="evidence" value="ECO:0007669"/>
    <property type="project" value="TreeGrafter"/>
</dbReference>
<dbReference type="PANTHER" id="PTHR43782:SF3">
    <property type="entry name" value="ARGINASE"/>
    <property type="match status" value="1"/>
</dbReference>
<evidence type="ECO:0000256" key="1">
    <source>
        <dbReference type="ARBA" id="ARBA00022723"/>
    </source>
</evidence>
<keyword evidence="1" id="KW-0479">Metal-binding</keyword>
<dbReference type="InterPro" id="IPR023696">
    <property type="entry name" value="Ureohydrolase_dom_sf"/>
</dbReference>
<name>A0A1I5BLZ9_9GAMM</name>
<dbReference type="OrthoDB" id="9789727at2"/>
<dbReference type="PROSITE" id="PS51409">
    <property type="entry name" value="ARGINASE_2"/>
    <property type="match status" value="1"/>
</dbReference>
<dbReference type="RefSeq" id="WP_092519482.1">
    <property type="nucleotide sequence ID" value="NZ_CAWRAH010000049.1"/>
</dbReference>
<evidence type="ECO:0000256" key="3">
    <source>
        <dbReference type="ARBA" id="ARBA00023211"/>
    </source>
</evidence>
<dbReference type="Gene3D" id="3.40.800.10">
    <property type="entry name" value="Ureohydrolase domain"/>
    <property type="match status" value="1"/>
</dbReference>